<dbReference type="Gene3D" id="2.20.70.10">
    <property type="match status" value="1"/>
</dbReference>
<dbReference type="Proteomes" id="UP001474421">
    <property type="component" value="Unassembled WGS sequence"/>
</dbReference>
<dbReference type="InterPro" id="IPR001202">
    <property type="entry name" value="WW_dom"/>
</dbReference>
<evidence type="ECO:0000313" key="3">
    <source>
        <dbReference type="Proteomes" id="UP001474421"/>
    </source>
</evidence>
<feature type="domain" description="WW" evidence="1">
    <location>
        <begin position="6"/>
        <end position="34"/>
    </location>
</feature>
<evidence type="ECO:0000313" key="2">
    <source>
        <dbReference type="EMBL" id="KAK9408108.1"/>
    </source>
</evidence>
<dbReference type="EMBL" id="JAOTOJ010000002">
    <property type="protein sequence ID" value="KAK9408108.1"/>
    <property type="molecule type" value="Genomic_DNA"/>
</dbReference>
<comment type="caution">
    <text evidence="2">The sequence shown here is derived from an EMBL/GenBank/DDBJ whole genome shotgun (WGS) entry which is preliminary data.</text>
</comment>
<reference evidence="2 3" key="1">
    <citation type="journal article" date="2024" name="Proc. Natl. Acad. Sci. U.S.A.">
        <title>The genetic regulatory architecture and epigenomic basis for age-related changes in rattlesnake venom.</title>
        <authorList>
            <person name="Hogan M.P."/>
            <person name="Holding M.L."/>
            <person name="Nystrom G.S."/>
            <person name="Colston T.J."/>
            <person name="Bartlett D.A."/>
            <person name="Mason A.J."/>
            <person name="Ellsworth S.A."/>
            <person name="Rautsaw R.M."/>
            <person name="Lawrence K.C."/>
            <person name="Strickland J.L."/>
            <person name="He B."/>
            <person name="Fraser P."/>
            <person name="Margres M.J."/>
            <person name="Gilbert D.M."/>
            <person name="Gibbs H.L."/>
            <person name="Parkinson C.L."/>
            <person name="Rokyta D.R."/>
        </authorList>
    </citation>
    <scope>NUCLEOTIDE SEQUENCE [LARGE SCALE GENOMIC DNA]</scope>
    <source>
        <strain evidence="2">DRR0105</strain>
    </source>
</reference>
<name>A0AAW1C324_CROAD</name>
<gene>
    <name evidence="2" type="ORF">NXF25_006882</name>
</gene>
<keyword evidence="3" id="KW-1185">Reference proteome</keyword>
<organism evidence="2 3">
    <name type="scientific">Crotalus adamanteus</name>
    <name type="common">Eastern diamondback rattlesnake</name>
    <dbReference type="NCBI Taxonomy" id="8729"/>
    <lineage>
        <taxon>Eukaryota</taxon>
        <taxon>Metazoa</taxon>
        <taxon>Chordata</taxon>
        <taxon>Craniata</taxon>
        <taxon>Vertebrata</taxon>
        <taxon>Euteleostomi</taxon>
        <taxon>Lepidosauria</taxon>
        <taxon>Squamata</taxon>
        <taxon>Bifurcata</taxon>
        <taxon>Unidentata</taxon>
        <taxon>Episquamata</taxon>
        <taxon>Toxicofera</taxon>
        <taxon>Serpentes</taxon>
        <taxon>Colubroidea</taxon>
        <taxon>Viperidae</taxon>
        <taxon>Crotalinae</taxon>
        <taxon>Crotalus</taxon>
    </lineage>
</organism>
<accession>A0AAW1C324</accession>
<proteinExistence type="predicted"/>
<dbReference type="InterPro" id="IPR036020">
    <property type="entry name" value="WW_dom_sf"/>
</dbReference>
<sequence>MPRQELPLPKGWEEARNYDIDHATKTTSWVDPQESRWVRLFGLSLPRWPPACPLQVERAWGRLYEGRPAAKLREVPVAAGVF</sequence>
<evidence type="ECO:0000259" key="1">
    <source>
        <dbReference type="PROSITE" id="PS50020"/>
    </source>
</evidence>
<dbReference type="PROSITE" id="PS50020">
    <property type="entry name" value="WW_DOMAIN_2"/>
    <property type="match status" value="1"/>
</dbReference>
<dbReference type="AlphaFoldDB" id="A0AAW1C324"/>
<dbReference type="SUPFAM" id="SSF51045">
    <property type="entry name" value="WW domain"/>
    <property type="match status" value="1"/>
</dbReference>
<protein>
    <submittedName>
        <fullName evidence="2">Protein KIBRA</fullName>
    </submittedName>
</protein>